<keyword evidence="5" id="KW-0574">Periplasm</keyword>
<evidence type="ECO:0000256" key="5">
    <source>
        <dbReference type="ARBA" id="ARBA00022764"/>
    </source>
</evidence>
<dbReference type="OrthoDB" id="9802127at2"/>
<dbReference type="Gene3D" id="3.40.190.10">
    <property type="entry name" value="Periplasmic binding protein-like II"/>
    <property type="match status" value="2"/>
</dbReference>
<comment type="caution">
    <text evidence="7">The sequence shown here is derived from an EMBL/GenBank/DDBJ whole genome shotgun (WGS) entry which is preliminary data.</text>
</comment>
<dbReference type="GO" id="GO:0042597">
    <property type="term" value="C:periplasmic space"/>
    <property type="evidence" value="ECO:0007669"/>
    <property type="project" value="UniProtKB-SubCell"/>
</dbReference>
<feature type="signal peptide" evidence="6">
    <location>
        <begin position="1"/>
        <end position="34"/>
    </location>
</feature>
<keyword evidence="3" id="KW-0813">Transport</keyword>
<evidence type="ECO:0000256" key="2">
    <source>
        <dbReference type="ARBA" id="ARBA00006099"/>
    </source>
</evidence>
<feature type="chain" id="PRO_5038969980" evidence="6">
    <location>
        <begin position="35"/>
        <end position="359"/>
    </location>
</feature>
<comment type="similarity">
    <text evidence="2">Belongs to the prokaryotic sulfate-binding protein family.</text>
</comment>
<proteinExistence type="inferred from homology"/>
<reference evidence="7 8" key="1">
    <citation type="submission" date="2017-07" db="EMBL/GenBank/DDBJ databases">
        <title>Paenibacillus herberti R33 genome sequencing and assembly.</title>
        <authorList>
            <person name="Su W."/>
        </authorList>
    </citation>
    <scope>NUCLEOTIDE SEQUENCE [LARGE SCALE GENOMIC DNA]</scope>
    <source>
        <strain evidence="7 8">R33</strain>
    </source>
</reference>
<evidence type="ECO:0000256" key="6">
    <source>
        <dbReference type="SAM" id="SignalP"/>
    </source>
</evidence>
<dbReference type="AlphaFoldDB" id="A0A229P5E1"/>
<evidence type="ECO:0000313" key="7">
    <source>
        <dbReference type="EMBL" id="OXM17271.1"/>
    </source>
</evidence>
<keyword evidence="4 6" id="KW-0732">Signal</keyword>
<dbReference type="EMBL" id="NMUQ01000001">
    <property type="protein sequence ID" value="OXM17271.1"/>
    <property type="molecule type" value="Genomic_DNA"/>
</dbReference>
<name>A0A229P5E1_9BACL</name>
<gene>
    <name evidence="7" type="ORF">CGZ75_11880</name>
</gene>
<dbReference type="Pfam" id="PF13531">
    <property type="entry name" value="SBP_bac_11"/>
    <property type="match status" value="1"/>
</dbReference>
<protein>
    <submittedName>
        <fullName evidence="7">Sulfate ABC transporter substrate-binding protein</fullName>
    </submittedName>
</protein>
<comment type="subcellular location">
    <subcellularLocation>
        <location evidence="1">Periplasm</location>
    </subcellularLocation>
</comment>
<organism evidence="7 8">
    <name type="scientific">Paenibacillus herberti</name>
    <dbReference type="NCBI Taxonomy" id="1619309"/>
    <lineage>
        <taxon>Bacteria</taxon>
        <taxon>Bacillati</taxon>
        <taxon>Bacillota</taxon>
        <taxon>Bacilli</taxon>
        <taxon>Bacillales</taxon>
        <taxon>Paenibacillaceae</taxon>
        <taxon>Paenibacillus</taxon>
    </lineage>
</organism>
<accession>A0A229P5E1</accession>
<evidence type="ECO:0000256" key="1">
    <source>
        <dbReference type="ARBA" id="ARBA00004418"/>
    </source>
</evidence>
<dbReference type="RefSeq" id="WP_089524346.1">
    <property type="nucleotide sequence ID" value="NZ_NMUQ01000001.1"/>
</dbReference>
<dbReference type="PROSITE" id="PS51257">
    <property type="entry name" value="PROKAR_LIPOPROTEIN"/>
    <property type="match status" value="1"/>
</dbReference>
<sequence length="359" mass="39110">MKRKNNRKPALRRMAGLSWSMLLVLALLSGCTSGSGSEPLDVNAPAAGDVTLVIGAYSVVKDVFAELLPKFQQEWKDKTGQTVVFQESYEASGTQARSIIGGFEADVAVLAMEGDLTRIRDAGLITHDWTEGPYKGNITTSIAVIGTRKGNPLGISGWEDLMKPGVKVLYPNPQTSGGAQWDINAIYGAGLKESERQSGSKDPAYAKAYLERVHANIESLDKSGRASMAAFEYGVGDAIVTYENELIARINSGVPYDIVIPQDTILIENPAAVVDRNVDKHGTREVAEAFLEFLRSEETQLYLADNGFRPVQPEAAEKVKGNYTTPPGLFDINYLGGWKEVKKTLYSKRGVWYQVLAGL</sequence>
<dbReference type="GO" id="GO:0140104">
    <property type="term" value="F:molecular carrier activity"/>
    <property type="evidence" value="ECO:0007669"/>
    <property type="project" value="InterPro"/>
</dbReference>
<dbReference type="Proteomes" id="UP000215145">
    <property type="component" value="Unassembled WGS sequence"/>
</dbReference>
<dbReference type="PANTHER" id="PTHR30368">
    <property type="entry name" value="SULFATE-BINDING PROTEIN"/>
    <property type="match status" value="1"/>
</dbReference>
<evidence type="ECO:0000256" key="4">
    <source>
        <dbReference type="ARBA" id="ARBA00022729"/>
    </source>
</evidence>
<dbReference type="PANTHER" id="PTHR30368:SF2">
    <property type="entry name" value="SULFATE-BINDING PROTEIN"/>
    <property type="match status" value="1"/>
</dbReference>
<keyword evidence="8" id="KW-1185">Reference proteome</keyword>
<dbReference type="GO" id="GO:1902358">
    <property type="term" value="P:sulfate transmembrane transport"/>
    <property type="evidence" value="ECO:0007669"/>
    <property type="project" value="InterPro"/>
</dbReference>
<dbReference type="SUPFAM" id="SSF53850">
    <property type="entry name" value="Periplasmic binding protein-like II"/>
    <property type="match status" value="1"/>
</dbReference>
<evidence type="ECO:0000313" key="8">
    <source>
        <dbReference type="Proteomes" id="UP000215145"/>
    </source>
</evidence>
<dbReference type="NCBIfam" id="TIGR00971">
    <property type="entry name" value="3a0106s03"/>
    <property type="match status" value="1"/>
</dbReference>
<dbReference type="InterPro" id="IPR005669">
    <property type="entry name" value="Thiosulph/SO4-bd"/>
</dbReference>
<evidence type="ECO:0000256" key="3">
    <source>
        <dbReference type="ARBA" id="ARBA00022448"/>
    </source>
</evidence>